<evidence type="ECO:0000313" key="1">
    <source>
        <dbReference type="EMBL" id="KAJ8354072.1"/>
    </source>
</evidence>
<dbReference type="AlphaFoldDB" id="A0A9Q1FA44"/>
<evidence type="ECO:0000313" key="2">
    <source>
        <dbReference type="Proteomes" id="UP001152622"/>
    </source>
</evidence>
<protein>
    <submittedName>
        <fullName evidence="1">Uncharacterized protein</fullName>
    </submittedName>
</protein>
<keyword evidence="2" id="KW-1185">Reference proteome</keyword>
<organism evidence="1 2">
    <name type="scientific">Synaphobranchus kaupii</name>
    <name type="common">Kaup's arrowtooth eel</name>
    <dbReference type="NCBI Taxonomy" id="118154"/>
    <lineage>
        <taxon>Eukaryota</taxon>
        <taxon>Metazoa</taxon>
        <taxon>Chordata</taxon>
        <taxon>Craniata</taxon>
        <taxon>Vertebrata</taxon>
        <taxon>Euteleostomi</taxon>
        <taxon>Actinopterygii</taxon>
        <taxon>Neopterygii</taxon>
        <taxon>Teleostei</taxon>
        <taxon>Anguilliformes</taxon>
        <taxon>Synaphobranchidae</taxon>
        <taxon>Synaphobranchus</taxon>
    </lineage>
</organism>
<accession>A0A9Q1FA44</accession>
<dbReference type="Proteomes" id="UP001152622">
    <property type="component" value="Chromosome 7"/>
</dbReference>
<name>A0A9Q1FA44_SYNKA</name>
<gene>
    <name evidence="1" type="ORF">SKAU_G00216390</name>
</gene>
<sequence length="77" mass="8479">MASRFLDLLQRESKEFLESAEAENLPGFRKKQVPQISDVTEVSAIVPDPEEKQPRLAGRLPQGVSSCTLVNQPSVGK</sequence>
<dbReference type="EMBL" id="JAINUF010000007">
    <property type="protein sequence ID" value="KAJ8354072.1"/>
    <property type="molecule type" value="Genomic_DNA"/>
</dbReference>
<comment type="caution">
    <text evidence="1">The sequence shown here is derived from an EMBL/GenBank/DDBJ whole genome shotgun (WGS) entry which is preliminary data.</text>
</comment>
<proteinExistence type="predicted"/>
<reference evidence="1" key="1">
    <citation type="journal article" date="2023" name="Science">
        <title>Genome structures resolve the early diversification of teleost fishes.</title>
        <authorList>
            <person name="Parey E."/>
            <person name="Louis A."/>
            <person name="Montfort J."/>
            <person name="Bouchez O."/>
            <person name="Roques C."/>
            <person name="Iampietro C."/>
            <person name="Lluch J."/>
            <person name="Castinel A."/>
            <person name="Donnadieu C."/>
            <person name="Desvignes T."/>
            <person name="Floi Bucao C."/>
            <person name="Jouanno E."/>
            <person name="Wen M."/>
            <person name="Mejri S."/>
            <person name="Dirks R."/>
            <person name="Jansen H."/>
            <person name="Henkel C."/>
            <person name="Chen W.J."/>
            <person name="Zahm M."/>
            <person name="Cabau C."/>
            <person name="Klopp C."/>
            <person name="Thompson A.W."/>
            <person name="Robinson-Rechavi M."/>
            <person name="Braasch I."/>
            <person name="Lecointre G."/>
            <person name="Bobe J."/>
            <person name="Postlethwait J.H."/>
            <person name="Berthelot C."/>
            <person name="Roest Crollius H."/>
            <person name="Guiguen Y."/>
        </authorList>
    </citation>
    <scope>NUCLEOTIDE SEQUENCE</scope>
    <source>
        <strain evidence="1">WJC10195</strain>
    </source>
</reference>